<accession>A0A1H6FFG6</accession>
<organism evidence="3 4">
    <name type="scientific">Candidatus Venteria ishoeyi</name>
    <dbReference type="NCBI Taxonomy" id="1899563"/>
    <lineage>
        <taxon>Bacteria</taxon>
        <taxon>Pseudomonadati</taxon>
        <taxon>Pseudomonadota</taxon>
        <taxon>Gammaproteobacteria</taxon>
        <taxon>Thiotrichales</taxon>
        <taxon>Thiotrichaceae</taxon>
        <taxon>Venteria</taxon>
    </lineage>
</organism>
<evidence type="ECO:0000259" key="1">
    <source>
        <dbReference type="Pfam" id="PF13175"/>
    </source>
</evidence>
<feature type="domain" description="ATPase AAA-type core" evidence="2">
    <location>
        <begin position="253"/>
        <end position="323"/>
    </location>
</feature>
<sequence>MLSSLKIKNFRSLEDFQIDKLGRVNLIVGKNNSGKSSVLEALRIYAANANRVLLEEIALGHDETGLSTYQAQGQFDTTLPFEDLFTGRKFFDEDNNILIADLENSEKSLGITHIFFVEKDFETTDELGEKKNEKRRIVILPNSLQENEIIVADGLLINKGKKVSLIDFNDVTPSTKQLNTESKMITPCSFIPTQLIPMDDLAKEWDTIGLTEAEAIVKKSLQIILPEFENLIFVDNPSQAKQRRRLPKVKLSGLSRPVPLNSLGDGMLRILQLVLKIFPAKGGFLLIDEFENGLHYSVQEKVWHLLFELSIELDIQIFTTTHSWDCIESFSKVAVNKKDIDGILFRVGKSARNSDKGKVIATVFDEEQLYNITQSDVEVR</sequence>
<dbReference type="PANTHER" id="PTHR32182">
    <property type="entry name" value="DNA REPLICATION AND REPAIR PROTEIN RECF"/>
    <property type="match status" value="1"/>
</dbReference>
<dbReference type="OrthoDB" id="3322489at2"/>
<dbReference type="GO" id="GO:0006302">
    <property type="term" value="P:double-strand break repair"/>
    <property type="evidence" value="ECO:0007669"/>
    <property type="project" value="TreeGrafter"/>
</dbReference>
<dbReference type="PIRSF" id="PIRSF029347">
    <property type="entry name" value="RecF"/>
    <property type="match status" value="1"/>
</dbReference>
<gene>
    <name evidence="3" type="ORF">MBHS_03670</name>
</gene>
<dbReference type="GO" id="GO:0005524">
    <property type="term" value="F:ATP binding"/>
    <property type="evidence" value="ECO:0007669"/>
    <property type="project" value="InterPro"/>
</dbReference>
<evidence type="ECO:0000313" key="4">
    <source>
        <dbReference type="Proteomes" id="UP000236724"/>
    </source>
</evidence>
<dbReference type="InterPro" id="IPR027417">
    <property type="entry name" value="P-loop_NTPase"/>
</dbReference>
<dbReference type="EMBL" id="FMSV02000540">
    <property type="protein sequence ID" value="SEH07785.1"/>
    <property type="molecule type" value="Genomic_DNA"/>
</dbReference>
<dbReference type="Pfam" id="PF13304">
    <property type="entry name" value="AAA_21"/>
    <property type="match status" value="1"/>
</dbReference>
<protein>
    <submittedName>
        <fullName evidence="3">ATP/GTP phosphatase</fullName>
        <ecNumber evidence="3">3.6.1.-</ecNumber>
    </submittedName>
</protein>
<keyword evidence="4" id="KW-1185">Reference proteome</keyword>
<feature type="domain" description="Endonuclease GajA/Old nuclease/RecF-like AAA" evidence="1">
    <location>
        <begin position="1"/>
        <end position="134"/>
    </location>
</feature>
<dbReference type="EC" id="3.6.1.-" evidence="3"/>
<dbReference type="PANTHER" id="PTHR32182:SF0">
    <property type="entry name" value="DNA REPLICATION AND REPAIR PROTEIN RECF"/>
    <property type="match status" value="1"/>
</dbReference>
<keyword evidence="3" id="KW-0378">Hydrolase</keyword>
<reference evidence="3 4" key="1">
    <citation type="submission" date="2016-10" db="EMBL/GenBank/DDBJ databases">
        <authorList>
            <person name="de Groot N.N."/>
        </authorList>
    </citation>
    <scope>NUCLEOTIDE SEQUENCE [LARGE SCALE GENOMIC DNA]</scope>
    <source>
        <strain evidence="3">MBHS1</strain>
    </source>
</reference>
<evidence type="ECO:0000313" key="3">
    <source>
        <dbReference type="EMBL" id="SEH07785.1"/>
    </source>
</evidence>
<dbReference type="RefSeq" id="WP_103921407.1">
    <property type="nucleotide sequence ID" value="NZ_FMSV02000540.1"/>
</dbReference>
<dbReference type="InterPro" id="IPR003959">
    <property type="entry name" value="ATPase_AAA_core"/>
</dbReference>
<name>A0A1H6FFG6_9GAMM</name>
<dbReference type="GO" id="GO:0016887">
    <property type="term" value="F:ATP hydrolysis activity"/>
    <property type="evidence" value="ECO:0007669"/>
    <property type="project" value="InterPro"/>
</dbReference>
<dbReference type="AlphaFoldDB" id="A0A1H6FFG6"/>
<evidence type="ECO:0000259" key="2">
    <source>
        <dbReference type="Pfam" id="PF13304"/>
    </source>
</evidence>
<dbReference type="InterPro" id="IPR014555">
    <property type="entry name" value="RecF-like"/>
</dbReference>
<dbReference type="InterPro" id="IPR041685">
    <property type="entry name" value="AAA_GajA/Old/RecF-like"/>
</dbReference>
<dbReference type="Pfam" id="PF13175">
    <property type="entry name" value="AAA_15"/>
    <property type="match status" value="1"/>
</dbReference>
<dbReference type="SUPFAM" id="SSF52540">
    <property type="entry name" value="P-loop containing nucleoside triphosphate hydrolases"/>
    <property type="match status" value="1"/>
</dbReference>
<proteinExistence type="predicted"/>
<dbReference type="Gene3D" id="3.40.50.300">
    <property type="entry name" value="P-loop containing nucleotide triphosphate hydrolases"/>
    <property type="match status" value="1"/>
</dbReference>
<dbReference type="Proteomes" id="UP000236724">
    <property type="component" value="Unassembled WGS sequence"/>
</dbReference>
<dbReference type="GO" id="GO:0000731">
    <property type="term" value="P:DNA synthesis involved in DNA repair"/>
    <property type="evidence" value="ECO:0007669"/>
    <property type="project" value="TreeGrafter"/>
</dbReference>